<dbReference type="CDD" id="cd09272">
    <property type="entry name" value="RNase_HI_RT_Ty1"/>
    <property type="match status" value="1"/>
</dbReference>
<protein>
    <submittedName>
        <fullName evidence="1">Uncharacterized protein</fullName>
    </submittedName>
</protein>
<name>A0A8J5GUG5_ZINOF</name>
<dbReference type="PANTHER" id="PTHR11439">
    <property type="entry name" value="GAG-POL-RELATED RETROTRANSPOSON"/>
    <property type="match status" value="1"/>
</dbReference>
<dbReference type="PANTHER" id="PTHR11439:SF440">
    <property type="entry name" value="INTEGRASE CATALYTIC DOMAIN-CONTAINING PROTEIN"/>
    <property type="match status" value="1"/>
</dbReference>
<keyword evidence="2" id="KW-1185">Reference proteome</keyword>
<dbReference type="AlphaFoldDB" id="A0A8J5GUG5"/>
<accession>A0A8J5GUG5</accession>
<reference evidence="1 2" key="1">
    <citation type="submission" date="2020-08" db="EMBL/GenBank/DDBJ databases">
        <title>Plant Genome Project.</title>
        <authorList>
            <person name="Zhang R.-G."/>
        </authorList>
    </citation>
    <scope>NUCLEOTIDE SEQUENCE [LARGE SCALE GENOMIC DNA]</scope>
    <source>
        <tissue evidence="1">Rhizome</tissue>
    </source>
</reference>
<gene>
    <name evidence="1" type="ORF">ZIOFF_031853</name>
</gene>
<sequence length="267" mass="29519">MQTRQVLLLIENQLQDTAHLCGGNVVTLRSKKQSVVVRSNVETEFRVMAQGACEILWLKRVLDELKKPINLPMKLYCDNKATIIIVHNPIMHDRTKYIEIDKCFIKEKLVDRTICTRFIPTTLQVVDVLTKGLSRPLFETQVSKYRSRRSIYSSSAPYYGVIEENSGLVTHAAGDLYLQEDIEKLREILSWESNVDKGPTACLDLFGPLSQPPPASPCLPISTTSSGDFGLGKKLLAHSGSLAVSATEIPVGCCCGLSLLPITTSPS</sequence>
<evidence type="ECO:0000313" key="1">
    <source>
        <dbReference type="EMBL" id="KAG6506529.1"/>
    </source>
</evidence>
<dbReference type="Proteomes" id="UP000734854">
    <property type="component" value="Unassembled WGS sequence"/>
</dbReference>
<proteinExistence type="predicted"/>
<comment type="caution">
    <text evidence="1">The sequence shown here is derived from an EMBL/GenBank/DDBJ whole genome shotgun (WGS) entry which is preliminary data.</text>
</comment>
<organism evidence="1 2">
    <name type="scientific">Zingiber officinale</name>
    <name type="common">Ginger</name>
    <name type="synonym">Amomum zingiber</name>
    <dbReference type="NCBI Taxonomy" id="94328"/>
    <lineage>
        <taxon>Eukaryota</taxon>
        <taxon>Viridiplantae</taxon>
        <taxon>Streptophyta</taxon>
        <taxon>Embryophyta</taxon>
        <taxon>Tracheophyta</taxon>
        <taxon>Spermatophyta</taxon>
        <taxon>Magnoliopsida</taxon>
        <taxon>Liliopsida</taxon>
        <taxon>Zingiberales</taxon>
        <taxon>Zingiberaceae</taxon>
        <taxon>Zingiber</taxon>
    </lineage>
</organism>
<evidence type="ECO:0000313" key="2">
    <source>
        <dbReference type="Proteomes" id="UP000734854"/>
    </source>
</evidence>
<dbReference type="EMBL" id="JACMSC010000009">
    <property type="protein sequence ID" value="KAG6506529.1"/>
    <property type="molecule type" value="Genomic_DNA"/>
</dbReference>